<evidence type="ECO:0000313" key="1">
    <source>
        <dbReference type="EMBL" id="KIM20841.1"/>
    </source>
</evidence>
<dbReference type="AlphaFoldDB" id="A0A0C3ANI4"/>
<dbReference type="OrthoDB" id="3061238at2759"/>
<keyword evidence="2" id="KW-1185">Reference proteome</keyword>
<dbReference type="Proteomes" id="UP000054097">
    <property type="component" value="Unassembled WGS sequence"/>
</dbReference>
<accession>A0A0C3ANI4</accession>
<organism evidence="1 2">
    <name type="scientific">Serendipita vermifera MAFF 305830</name>
    <dbReference type="NCBI Taxonomy" id="933852"/>
    <lineage>
        <taxon>Eukaryota</taxon>
        <taxon>Fungi</taxon>
        <taxon>Dikarya</taxon>
        <taxon>Basidiomycota</taxon>
        <taxon>Agaricomycotina</taxon>
        <taxon>Agaricomycetes</taxon>
        <taxon>Sebacinales</taxon>
        <taxon>Serendipitaceae</taxon>
        <taxon>Serendipita</taxon>
    </lineage>
</organism>
<dbReference type="EMBL" id="KN824405">
    <property type="protein sequence ID" value="KIM20841.1"/>
    <property type="molecule type" value="Genomic_DNA"/>
</dbReference>
<proteinExistence type="predicted"/>
<protein>
    <submittedName>
        <fullName evidence="1">Uncharacterized protein</fullName>
    </submittedName>
</protein>
<dbReference type="HOGENOM" id="CLU_014764_0_0_1"/>
<reference evidence="1 2" key="1">
    <citation type="submission" date="2014-04" db="EMBL/GenBank/DDBJ databases">
        <authorList>
            <consortium name="DOE Joint Genome Institute"/>
            <person name="Kuo A."/>
            <person name="Zuccaro A."/>
            <person name="Kohler A."/>
            <person name="Nagy L.G."/>
            <person name="Floudas D."/>
            <person name="Copeland A."/>
            <person name="Barry K.W."/>
            <person name="Cichocki N."/>
            <person name="Veneault-Fourrey C."/>
            <person name="LaButti K."/>
            <person name="Lindquist E.A."/>
            <person name="Lipzen A."/>
            <person name="Lundell T."/>
            <person name="Morin E."/>
            <person name="Murat C."/>
            <person name="Sun H."/>
            <person name="Tunlid A."/>
            <person name="Henrissat B."/>
            <person name="Grigoriev I.V."/>
            <person name="Hibbett D.S."/>
            <person name="Martin F."/>
            <person name="Nordberg H.P."/>
            <person name="Cantor M.N."/>
            <person name="Hua S.X."/>
        </authorList>
    </citation>
    <scope>NUCLEOTIDE SEQUENCE [LARGE SCALE GENOMIC DNA]</scope>
    <source>
        <strain evidence="1 2">MAFF 305830</strain>
    </source>
</reference>
<name>A0A0C3ANI4_SERVB</name>
<evidence type="ECO:0000313" key="2">
    <source>
        <dbReference type="Proteomes" id="UP000054097"/>
    </source>
</evidence>
<gene>
    <name evidence="1" type="ORF">M408DRAFT_12868</name>
</gene>
<reference evidence="2" key="2">
    <citation type="submission" date="2015-01" db="EMBL/GenBank/DDBJ databases">
        <title>Evolutionary Origins and Diversification of the Mycorrhizal Mutualists.</title>
        <authorList>
            <consortium name="DOE Joint Genome Institute"/>
            <consortium name="Mycorrhizal Genomics Consortium"/>
            <person name="Kohler A."/>
            <person name="Kuo A."/>
            <person name="Nagy L.G."/>
            <person name="Floudas D."/>
            <person name="Copeland A."/>
            <person name="Barry K.W."/>
            <person name="Cichocki N."/>
            <person name="Veneault-Fourrey C."/>
            <person name="LaButti K."/>
            <person name="Lindquist E.A."/>
            <person name="Lipzen A."/>
            <person name="Lundell T."/>
            <person name="Morin E."/>
            <person name="Murat C."/>
            <person name="Riley R."/>
            <person name="Ohm R."/>
            <person name="Sun H."/>
            <person name="Tunlid A."/>
            <person name="Henrissat B."/>
            <person name="Grigoriev I.V."/>
            <person name="Hibbett D.S."/>
            <person name="Martin F."/>
        </authorList>
    </citation>
    <scope>NUCLEOTIDE SEQUENCE [LARGE SCALE GENOMIC DNA]</scope>
    <source>
        <strain evidence="2">MAFF 305830</strain>
    </source>
</reference>
<sequence>MCSLYLRSHLDDDYASQKAWALSPDIIPQYEKVATVSSLEKSWDNFIGYPLMAHHDNNIHIRGMGRMDADGSGSSGKVVVTLRAIPNELVLWPQVWNKSTILEPGPIILDAPLNGTVTASSIPFNFCPQDLGGRGHSFIAIQDSHTSFASDPSKRFRDTLPPPTRAILNWRDYLKWCEQDERATFSNVFVADHTASSIIRSTRLRIFENQRQDVTITISIEHAGLPPTTQVSLGSNSGTIKIQPVMIGDGRTPPCVTVNLSPGFDDFLHLTILPPDSVKVLPLDSWVSLQAMVQDDQGTLQLLGAMNVVFKGDAAHNLRLAQLKSKSISVNSQADNANASPATGWWFRQNASDTNSYPRATPWWPLSADIQPLGKTTNGNVAQDLINAANVDISQQKGIKLSDGQANYVYLRGNCTSNGTTIQSRLFCIPPGFTLFSPKTWSRHSVMDIDSHGDPVVAVRKLTTKGTDTFNVFTRPFNIFDPQRVNDIKQYYHLIAETREIRPEAPDPSWPHEIEGVFNSNEAFQGWFNWYPTVCYRGATWEPNPSLPQLSYRTYVLVPASQGGPSDIWRILVTQSNVPTGSYWAMSGAGDAIPGVDINWPMSRVEPISIAKKMMNAKLPGLSQKDYVVELTLQWWPMGTIPLEGMNLIVRVNKVTSVQDNGHTATQQLASSSVRPLQNEQVHSDVLSTAYPRRHKSLVTAYDKKGKYRCATATAAGASGHEQTLGEFVVVDSDF</sequence>